<gene>
    <name evidence="3" type="ORF">O3G_MSEX012098</name>
</gene>
<feature type="domain" description="Carboxylesterase type B" evidence="2">
    <location>
        <begin position="16"/>
        <end position="510"/>
    </location>
</feature>
<reference evidence="3" key="1">
    <citation type="journal article" date="2016" name="Insect Biochem. Mol. Biol.">
        <title>Multifaceted biological insights from a draft genome sequence of the tobacco hornworm moth, Manduca sexta.</title>
        <authorList>
            <person name="Kanost M.R."/>
            <person name="Arrese E.L."/>
            <person name="Cao X."/>
            <person name="Chen Y.R."/>
            <person name="Chellapilla S."/>
            <person name="Goldsmith M.R."/>
            <person name="Grosse-Wilde E."/>
            <person name="Heckel D.G."/>
            <person name="Herndon N."/>
            <person name="Jiang H."/>
            <person name="Papanicolaou A."/>
            <person name="Qu J."/>
            <person name="Soulages J.L."/>
            <person name="Vogel H."/>
            <person name="Walters J."/>
            <person name="Waterhouse R.M."/>
            <person name="Ahn S.J."/>
            <person name="Almeida F.C."/>
            <person name="An C."/>
            <person name="Aqrawi P."/>
            <person name="Bretschneider A."/>
            <person name="Bryant W.B."/>
            <person name="Bucks S."/>
            <person name="Chao H."/>
            <person name="Chevignon G."/>
            <person name="Christen J.M."/>
            <person name="Clarke D.F."/>
            <person name="Dittmer N.T."/>
            <person name="Ferguson L.C.F."/>
            <person name="Garavelou S."/>
            <person name="Gordon K.H.J."/>
            <person name="Gunaratna R.T."/>
            <person name="Han Y."/>
            <person name="Hauser F."/>
            <person name="He Y."/>
            <person name="Heidel-Fischer H."/>
            <person name="Hirsh A."/>
            <person name="Hu Y."/>
            <person name="Jiang H."/>
            <person name="Kalra D."/>
            <person name="Klinner C."/>
            <person name="Konig C."/>
            <person name="Kovar C."/>
            <person name="Kroll A.R."/>
            <person name="Kuwar S.S."/>
            <person name="Lee S.L."/>
            <person name="Lehman R."/>
            <person name="Li K."/>
            <person name="Li Z."/>
            <person name="Liang H."/>
            <person name="Lovelace S."/>
            <person name="Lu Z."/>
            <person name="Mansfield J.H."/>
            <person name="McCulloch K.J."/>
            <person name="Mathew T."/>
            <person name="Morton B."/>
            <person name="Muzny D.M."/>
            <person name="Neunemann D."/>
            <person name="Ongeri F."/>
            <person name="Pauchet Y."/>
            <person name="Pu L.L."/>
            <person name="Pyrousis I."/>
            <person name="Rao X.J."/>
            <person name="Redding A."/>
            <person name="Roesel C."/>
            <person name="Sanchez-Gracia A."/>
            <person name="Schaack S."/>
            <person name="Shukla A."/>
            <person name="Tetreau G."/>
            <person name="Wang Y."/>
            <person name="Xiong G.H."/>
            <person name="Traut W."/>
            <person name="Walsh T.K."/>
            <person name="Worley K.C."/>
            <person name="Wu D."/>
            <person name="Wu W."/>
            <person name="Wu Y.Q."/>
            <person name="Zhang X."/>
            <person name="Zou Z."/>
            <person name="Zucker H."/>
            <person name="Briscoe A.D."/>
            <person name="Burmester T."/>
            <person name="Clem R.J."/>
            <person name="Feyereisen R."/>
            <person name="Grimmelikhuijzen C.J.P."/>
            <person name="Hamodrakas S.J."/>
            <person name="Hansson B.S."/>
            <person name="Huguet E."/>
            <person name="Jermiin L.S."/>
            <person name="Lan Q."/>
            <person name="Lehman H.K."/>
            <person name="Lorenzen M."/>
            <person name="Merzendorfer H."/>
            <person name="Michalopoulos I."/>
            <person name="Morton D.B."/>
            <person name="Muthukrishnan S."/>
            <person name="Oakeshott J.G."/>
            <person name="Palmer W."/>
            <person name="Park Y."/>
            <person name="Passarelli A.L."/>
            <person name="Rozas J."/>
            <person name="Schwartz L.M."/>
            <person name="Smith W."/>
            <person name="Southgate A."/>
            <person name="Vilcinskas A."/>
            <person name="Vogt R."/>
            <person name="Wang P."/>
            <person name="Werren J."/>
            <person name="Yu X.Q."/>
            <person name="Zhou J.J."/>
            <person name="Brown S.J."/>
            <person name="Scherer S.E."/>
            <person name="Richards S."/>
            <person name="Blissard G.W."/>
        </authorList>
    </citation>
    <scope>NUCLEOTIDE SEQUENCE</scope>
</reference>
<dbReference type="Proteomes" id="UP000791440">
    <property type="component" value="Unassembled WGS sequence"/>
</dbReference>
<dbReference type="InterPro" id="IPR050309">
    <property type="entry name" value="Type-B_Carboxylest/Lipase"/>
</dbReference>
<evidence type="ECO:0000259" key="2">
    <source>
        <dbReference type="Pfam" id="PF00135"/>
    </source>
</evidence>
<organism evidence="3 4">
    <name type="scientific">Manduca sexta</name>
    <name type="common">Tobacco hawkmoth</name>
    <name type="synonym">Tobacco hornworm</name>
    <dbReference type="NCBI Taxonomy" id="7130"/>
    <lineage>
        <taxon>Eukaryota</taxon>
        <taxon>Metazoa</taxon>
        <taxon>Ecdysozoa</taxon>
        <taxon>Arthropoda</taxon>
        <taxon>Hexapoda</taxon>
        <taxon>Insecta</taxon>
        <taxon>Pterygota</taxon>
        <taxon>Neoptera</taxon>
        <taxon>Endopterygota</taxon>
        <taxon>Lepidoptera</taxon>
        <taxon>Glossata</taxon>
        <taxon>Ditrysia</taxon>
        <taxon>Bombycoidea</taxon>
        <taxon>Sphingidae</taxon>
        <taxon>Sphinginae</taxon>
        <taxon>Sphingini</taxon>
        <taxon>Manduca</taxon>
    </lineage>
</organism>
<dbReference type="AlphaFoldDB" id="A0A921ZMV3"/>
<comment type="caution">
    <text evidence="3">The sequence shown here is derived from an EMBL/GenBank/DDBJ whole genome shotgun (WGS) entry which is preliminary data.</text>
</comment>
<evidence type="ECO:0000313" key="3">
    <source>
        <dbReference type="EMBL" id="KAG6460604.1"/>
    </source>
</evidence>
<accession>A0A921ZMV3</accession>
<dbReference type="Pfam" id="PF00135">
    <property type="entry name" value="COesterase"/>
    <property type="match status" value="1"/>
</dbReference>
<sequence>MWILVMLLAPAWAEDVIVTTGKGTVVGQTTSDGYKTFFGVPYAKVDEGNPFGNSLNQPAFKKPFIANDSTILCPQATVFVGGILQCLTLNIYVPNQAGPSNTKAVFVWFYGGGFFFGYAGQYGGQYLVQQDIVVITVNYRLGPYGFLCLNDPKVPGNQGLKDQIAALRWIKANIGAFGGDPTKIAIAGESYGGGAVDFHLYSKYEQLFDKAIIQSASVFTPYIFGKGDYNAAKELAELMGHKSSTNDDAIRFLATANPVEVMKLSRNLTNSLQPCKEKQFKGVHNFITTDPFHFKKSDKVKNAKILIGHNSKETFNIFADGDKDFYKSQQNIFSEKLSDIFALKREELETLTKIVRDFYLGGKPIAKSSMLELTDFLSDFMGNHAEERSVNNYLKIGAEKVYKYVFSYIGSSPYKDIPGAGAIHTEELDFLFEIARDPKNLTTPEQIMMRDRMTEMWANFVKYGDPTPRVTNLLPVRWTPVTTGSARPYMNIDVNMEVGDHVNHERMAFWDLIWHKYWRNSPLLH</sequence>
<keyword evidence="1" id="KW-0325">Glycoprotein</keyword>
<name>A0A921ZMV3_MANSE</name>
<evidence type="ECO:0000256" key="1">
    <source>
        <dbReference type="ARBA" id="ARBA00023180"/>
    </source>
</evidence>
<evidence type="ECO:0000313" key="4">
    <source>
        <dbReference type="Proteomes" id="UP000791440"/>
    </source>
</evidence>
<reference evidence="3" key="2">
    <citation type="submission" date="2020-12" db="EMBL/GenBank/DDBJ databases">
        <authorList>
            <person name="Kanost M."/>
        </authorList>
    </citation>
    <scope>NUCLEOTIDE SEQUENCE</scope>
</reference>
<dbReference type="EMBL" id="JH668685">
    <property type="protein sequence ID" value="KAG6460604.1"/>
    <property type="molecule type" value="Genomic_DNA"/>
</dbReference>
<dbReference type="PANTHER" id="PTHR11559">
    <property type="entry name" value="CARBOXYLESTERASE"/>
    <property type="match status" value="1"/>
</dbReference>
<dbReference type="InterPro" id="IPR002018">
    <property type="entry name" value="CarbesteraseB"/>
</dbReference>
<proteinExistence type="predicted"/>
<keyword evidence="4" id="KW-1185">Reference proteome</keyword>
<protein>
    <recommendedName>
        <fullName evidence="2">Carboxylesterase type B domain-containing protein</fullName>
    </recommendedName>
</protein>